<dbReference type="GO" id="GO:0005634">
    <property type="term" value="C:nucleus"/>
    <property type="evidence" value="ECO:0007669"/>
    <property type="project" value="TreeGrafter"/>
</dbReference>
<feature type="compositionally biased region" description="Low complexity" evidence="1">
    <location>
        <begin position="25"/>
        <end position="46"/>
    </location>
</feature>
<feature type="region of interest" description="Disordered" evidence="1">
    <location>
        <begin position="1"/>
        <end position="48"/>
    </location>
</feature>
<accession>A0A1E7FT78</accession>
<dbReference type="AlphaFoldDB" id="A0A1E7FT78"/>
<dbReference type="PANTHER" id="PTHR13164:SF6">
    <property type="entry name" value="CS DOMAIN-CONTAINING PROTEIN"/>
    <property type="match status" value="1"/>
</dbReference>
<dbReference type="SUPFAM" id="SSF49764">
    <property type="entry name" value="HSP20-like chaperones"/>
    <property type="match status" value="1"/>
</dbReference>
<organism evidence="2 3">
    <name type="scientific">Fragilariopsis cylindrus CCMP1102</name>
    <dbReference type="NCBI Taxonomy" id="635003"/>
    <lineage>
        <taxon>Eukaryota</taxon>
        <taxon>Sar</taxon>
        <taxon>Stramenopiles</taxon>
        <taxon>Ochrophyta</taxon>
        <taxon>Bacillariophyta</taxon>
        <taxon>Bacillariophyceae</taxon>
        <taxon>Bacillariophycidae</taxon>
        <taxon>Bacillariales</taxon>
        <taxon>Bacillariaceae</taxon>
        <taxon>Fragilariopsis</taxon>
    </lineage>
</organism>
<dbReference type="EMBL" id="KV784354">
    <property type="protein sequence ID" value="OEU21359.1"/>
    <property type="molecule type" value="Genomic_DNA"/>
</dbReference>
<evidence type="ECO:0000256" key="1">
    <source>
        <dbReference type="SAM" id="MobiDB-lite"/>
    </source>
</evidence>
<name>A0A1E7FT78_9STRA</name>
<evidence type="ECO:0008006" key="4">
    <source>
        <dbReference type="Google" id="ProtNLM"/>
    </source>
</evidence>
<protein>
    <recommendedName>
        <fullName evidence="4">CS domain-containing protein</fullName>
    </recommendedName>
</protein>
<dbReference type="Gene3D" id="2.60.40.790">
    <property type="match status" value="1"/>
</dbReference>
<gene>
    <name evidence="2" type="ORF">FRACYDRAFT_259874</name>
</gene>
<dbReference type="OrthoDB" id="164025at2759"/>
<evidence type="ECO:0000313" key="3">
    <source>
        <dbReference type="Proteomes" id="UP000095751"/>
    </source>
</evidence>
<dbReference type="Proteomes" id="UP000095751">
    <property type="component" value="Unassembled WGS sequence"/>
</dbReference>
<dbReference type="InterPro" id="IPR008978">
    <property type="entry name" value="HSP20-like_chaperone"/>
</dbReference>
<dbReference type="KEGG" id="fcy:FRACYDRAFT_259874"/>
<reference evidence="2 3" key="1">
    <citation type="submission" date="2016-09" db="EMBL/GenBank/DDBJ databases">
        <title>Extensive genetic diversity and differential bi-allelic expression allows diatom success in the polar Southern Ocean.</title>
        <authorList>
            <consortium name="DOE Joint Genome Institute"/>
            <person name="Mock T."/>
            <person name="Otillar R.P."/>
            <person name="Strauss J."/>
            <person name="Dupont C."/>
            <person name="Frickenhaus S."/>
            <person name="Maumus F."/>
            <person name="Mcmullan M."/>
            <person name="Sanges R."/>
            <person name="Schmutz J."/>
            <person name="Toseland A."/>
            <person name="Valas R."/>
            <person name="Veluchamy A."/>
            <person name="Ward B.J."/>
            <person name="Allen A."/>
            <person name="Barry K."/>
            <person name="Falciatore A."/>
            <person name="Ferrante M."/>
            <person name="Fortunato A.E."/>
            <person name="Gloeckner G."/>
            <person name="Gruber A."/>
            <person name="Hipkin R."/>
            <person name="Janech M."/>
            <person name="Kroth P."/>
            <person name="Leese F."/>
            <person name="Lindquist E."/>
            <person name="Lyon B.R."/>
            <person name="Martin J."/>
            <person name="Mayer C."/>
            <person name="Parker M."/>
            <person name="Quesneville H."/>
            <person name="Raymond J."/>
            <person name="Uhlig C."/>
            <person name="Valentin K.U."/>
            <person name="Worden A.Z."/>
            <person name="Armbrust E.V."/>
            <person name="Bowler C."/>
            <person name="Green B."/>
            <person name="Moulton V."/>
            <person name="Van Oosterhout C."/>
            <person name="Grigoriev I."/>
        </authorList>
    </citation>
    <scope>NUCLEOTIDE SEQUENCE [LARGE SCALE GENOMIC DNA]</scope>
    <source>
        <strain evidence="2 3">CCMP1102</strain>
    </source>
</reference>
<keyword evidence="3" id="KW-1185">Reference proteome</keyword>
<dbReference type="InterPro" id="IPR052289">
    <property type="entry name" value="Calcyclin-binding_UBL-bridge"/>
</dbReference>
<dbReference type="PANTHER" id="PTHR13164">
    <property type="entry name" value="CALICYLIN BINDING PROTEIN"/>
    <property type="match status" value="1"/>
</dbReference>
<evidence type="ECO:0000313" key="2">
    <source>
        <dbReference type="EMBL" id="OEU21359.1"/>
    </source>
</evidence>
<dbReference type="InParanoid" id="A0A1E7FT78"/>
<proteinExistence type="predicted"/>
<sequence length="228" mass="25002">MADDKKLHPNSSPTAGDNDDEASPTTTTVNTTTHASSDSASASASALEDNITTKGKNSYYYAHGHKATGPKWDGKAEPKALSREDLMALSLDPTNNNTSSGKIPSFMYHKSNIKKYAFLDEEKVVKLYITLDGVGEQCTDSDIQLDWDKSSFTLVIKNYRNTDEAAVTATGEGEGEDRSLCFGKLTGNITHAKYKLKTDKIILTLKKEKLGIEWHTVNDKGMTDHDFV</sequence>